<evidence type="ECO:0000313" key="7">
    <source>
        <dbReference type="EMBL" id="KAA8632639.1"/>
    </source>
</evidence>
<dbReference type="SUPFAM" id="SSF57701">
    <property type="entry name" value="Zn2/Cys6 DNA-binding domain"/>
    <property type="match status" value="1"/>
</dbReference>
<keyword evidence="4" id="KW-0804">Transcription</keyword>
<dbReference type="Proteomes" id="UP000433876">
    <property type="component" value="Unassembled WGS sequence"/>
</dbReference>
<accession>A0A8S8ZT99</accession>
<dbReference type="AlphaFoldDB" id="A0A8S8ZT99"/>
<reference evidence="7 8" key="1">
    <citation type="submission" date="2017-07" db="EMBL/GenBank/DDBJ databases">
        <title>Genome sequence of the Sordaria macrospora wild type strain R19027.</title>
        <authorList>
            <person name="Nowrousian M."/>
            <person name="Teichert I."/>
            <person name="Kueck U."/>
        </authorList>
    </citation>
    <scope>NUCLEOTIDE SEQUENCE [LARGE SCALE GENOMIC DNA]</scope>
    <source>
        <strain evidence="7 8">R19027</strain>
        <tissue evidence="7">Mycelium</tissue>
    </source>
</reference>
<dbReference type="PROSITE" id="PS50048">
    <property type="entry name" value="ZN2_CY6_FUNGAL_2"/>
    <property type="match status" value="1"/>
</dbReference>
<dbReference type="PANTHER" id="PTHR47338">
    <property type="entry name" value="ZN(II)2CYS6 TRANSCRIPTION FACTOR (EUROFUNG)-RELATED"/>
    <property type="match status" value="1"/>
</dbReference>
<protein>
    <recommendedName>
        <fullName evidence="6">Zn(2)-C6 fungal-type domain-containing protein</fullName>
    </recommendedName>
</protein>
<dbReference type="GO" id="GO:0008270">
    <property type="term" value="F:zinc ion binding"/>
    <property type="evidence" value="ECO:0007669"/>
    <property type="project" value="InterPro"/>
</dbReference>
<dbReference type="GO" id="GO:0005634">
    <property type="term" value="C:nucleus"/>
    <property type="evidence" value="ECO:0007669"/>
    <property type="project" value="UniProtKB-SubCell"/>
</dbReference>
<sequence>MTVLLKASNLHSFVIGFNTKMSVASTSPASSPPQETAKNPRVCLNCRRKKKRCDKALPSCSRCVDSLQVCQYDEEGGLPGGLCSPGPSFHLPQSMIISEQRWGTVSPGLFMALDTVEDIHSFTSRCLSEVLGSRDNIEHVVARYFATTNTWFTIVDRVEFEALLKNIWIAPSAETSVLLLGMSLIIRLPHNNNLNGMADSVYLSVKTMLSVVKTKVCLSIPLMQTELLIAMYETSHGMHQQAYMSVGSCCQMSRALGWWDKNFWRGQRRAGIPINLPLCSALWWATVYVDCLFQAGYQDHAYPLYTSAVPQDLTVPFPESFRHAGSNEALGSWDVTMRDVSGAIWPETHSAYYLSSVLQRLTDPASLSNADRDNLSHLIMNHTISMLGSDRAAVVGTNFIALMQLSQRGVLLNTGLVDTRSVETIRSVIESIYTSALNMEQCGPNYCASHVAPCAPVAAYYAANVLVSHGENWLQDKDWLPKVECLKRYMMFLGQRWKIAELHASLIDIALRSRLSGYTG</sequence>
<dbReference type="OMA" id="NTWFTIV"/>
<dbReference type="CDD" id="cd12148">
    <property type="entry name" value="fungal_TF_MHR"/>
    <property type="match status" value="1"/>
</dbReference>
<feature type="domain" description="Zn(2)-C6 fungal-type" evidence="6">
    <location>
        <begin position="42"/>
        <end position="72"/>
    </location>
</feature>
<organism evidence="7 8">
    <name type="scientific">Sordaria macrospora</name>
    <dbReference type="NCBI Taxonomy" id="5147"/>
    <lineage>
        <taxon>Eukaryota</taxon>
        <taxon>Fungi</taxon>
        <taxon>Dikarya</taxon>
        <taxon>Ascomycota</taxon>
        <taxon>Pezizomycotina</taxon>
        <taxon>Sordariomycetes</taxon>
        <taxon>Sordariomycetidae</taxon>
        <taxon>Sordariales</taxon>
        <taxon>Sordariaceae</taxon>
        <taxon>Sordaria</taxon>
    </lineage>
</organism>
<name>A0A8S8ZT99_SORMA</name>
<dbReference type="InterPro" id="IPR036864">
    <property type="entry name" value="Zn2-C6_fun-type_DNA-bd_sf"/>
</dbReference>
<evidence type="ECO:0000256" key="3">
    <source>
        <dbReference type="ARBA" id="ARBA00023015"/>
    </source>
</evidence>
<keyword evidence="2" id="KW-0479">Metal-binding</keyword>
<dbReference type="Gene3D" id="4.10.240.10">
    <property type="entry name" value="Zn(2)-C6 fungal-type DNA-binding domain"/>
    <property type="match status" value="1"/>
</dbReference>
<comment type="subcellular location">
    <subcellularLocation>
        <location evidence="1">Nucleus</location>
    </subcellularLocation>
</comment>
<dbReference type="InterPro" id="IPR001138">
    <property type="entry name" value="Zn2Cys6_DnaBD"/>
</dbReference>
<evidence type="ECO:0000256" key="2">
    <source>
        <dbReference type="ARBA" id="ARBA00022723"/>
    </source>
</evidence>
<dbReference type="Pfam" id="PF00172">
    <property type="entry name" value="Zn_clus"/>
    <property type="match status" value="1"/>
</dbReference>
<dbReference type="VEuPathDB" id="FungiDB:SMAC_12712"/>
<dbReference type="PROSITE" id="PS00463">
    <property type="entry name" value="ZN2_CY6_FUNGAL_1"/>
    <property type="match status" value="1"/>
</dbReference>
<comment type="caution">
    <text evidence="7">The sequence shown here is derived from an EMBL/GenBank/DDBJ whole genome shotgun (WGS) entry which is preliminary data.</text>
</comment>
<proteinExistence type="predicted"/>
<dbReference type="PANTHER" id="PTHR47338:SF20">
    <property type="entry name" value="ZN(II)2CYS6 TRANSCRIPTION FACTOR (EUROFUNG)"/>
    <property type="match status" value="1"/>
</dbReference>
<dbReference type="GO" id="GO:0000981">
    <property type="term" value="F:DNA-binding transcription factor activity, RNA polymerase II-specific"/>
    <property type="evidence" value="ECO:0007669"/>
    <property type="project" value="InterPro"/>
</dbReference>
<dbReference type="InterPro" id="IPR050815">
    <property type="entry name" value="TF_fung"/>
</dbReference>
<keyword evidence="3" id="KW-0805">Transcription regulation</keyword>
<gene>
    <name evidence="7" type="ORF">SMACR_12712</name>
</gene>
<keyword evidence="5" id="KW-0539">Nucleus</keyword>
<evidence type="ECO:0000259" key="6">
    <source>
        <dbReference type="PROSITE" id="PS50048"/>
    </source>
</evidence>
<dbReference type="EMBL" id="NMPR01000051">
    <property type="protein sequence ID" value="KAA8632639.1"/>
    <property type="molecule type" value="Genomic_DNA"/>
</dbReference>
<dbReference type="CDD" id="cd00067">
    <property type="entry name" value="GAL4"/>
    <property type="match status" value="1"/>
</dbReference>
<evidence type="ECO:0000256" key="4">
    <source>
        <dbReference type="ARBA" id="ARBA00023163"/>
    </source>
</evidence>
<dbReference type="SMART" id="SM00066">
    <property type="entry name" value="GAL4"/>
    <property type="match status" value="1"/>
</dbReference>
<evidence type="ECO:0000256" key="5">
    <source>
        <dbReference type="ARBA" id="ARBA00023242"/>
    </source>
</evidence>
<evidence type="ECO:0000313" key="8">
    <source>
        <dbReference type="Proteomes" id="UP000433876"/>
    </source>
</evidence>
<evidence type="ECO:0000256" key="1">
    <source>
        <dbReference type="ARBA" id="ARBA00004123"/>
    </source>
</evidence>